<proteinExistence type="predicted"/>
<reference evidence="2 3" key="1">
    <citation type="journal article" date="2019" name="Genome Biol. Evol.">
        <title>Nanopore Sequencing Significantly Improves Genome Assembly of the Protozoan Parasite Trypanosoma cruzi.</title>
        <authorList>
            <person name="Diaz-Viraque F."/>
            <person name="Pita S."/>
            <person name="Greif G."/>
            <person name="de Souza R.C.M."/>
            <person name="Iraola G."/>
            <person name="Robello C."/>
        </authorList>
    </citation>
    <scope>NUCLEOTIDE SEQUENCE [LARGE SCALE GENOMIC DNA]</scope>
    <source>
        <strain evidence="2 3">Berenice</strain>
    </source>
</reference>
<dbReference type="VEuPathDB" id="TriTrypDB:ECC02_012750"/>
<dbReference type="Proteomes" id="UP000583944">
    <property type="component" value="Unassembled WGS sequence"/>
</dbReference>
<comment type="caution">
    <text evidence="2">The sequence shown here is derived from an EMBL/GenBank/DDBJ whole genome shotgun (WGS) entry which is preliminary data.</text>
</comment>
<feature type="region of interest" description="Disordered" evidence="1">
    <location>
        <begin position="1"/>
        <end position="83"/>
    </location>
</feature>
<feature type="compositionally biased region" description="Polar residues" evidence="1">
    <location>
        <begin position="9"/>
        <end position="18"/>
    </location>
</feature>
<evidence type="ECO:0000313" key="3">
    <source>
        <dbReference type="Proteomes" id="UP000583944"/>
    </source>
</evidence>
<feature type="compositionally biased region" description="Basic and acidic residues" evidence="1">
    <location>
        <begin position="33"/>
        <end position="46"/>
    </location>
</feature>
<evidence type="ECO:0000256" key="1">
    <source>
        <dbReference type="SAM" id="MobiDB-lite"/>
    </source>
</evidence>
<gene>
    <name evidence="2" type="ORF">ECC02_012750</name>
</gene>
<feature type="region of interest" description="Disordered" evidence="1">
    <location>
        <begin position="131"/>
        <end position="154"/>
    </location>
</feature>
<dbReference type="AlphaFoldDB" id="A0A7J6XK97"/>
<evidence type="ECO:0000313" key="2">
    <source>
        <dbReference type="EMBL" id="KAF5214633.1"/>
    </source>
</evidence>
<organism evidence="2 3">
    <name type="scientific">Trypanosoma cruzi</name>
    <dbReference type="NCBI Taxonomy" id="5693"/>
    <lineage>
        <taxon>Eukaryota</taxon>
        <taxon>Discoba</taxon>
        <taxon>Euglenozoa</taxon>
        <taxon>Kinetoplastea</taxon>
        <taxon>Metakinetoplastina</taxon>
        <taxon>Trypanosomatida</taxon>
        <taxon>Trypanosomatidae</taxon>
        <taxon>Trypanosoma</taxon>
        <taxon>Schizotrypanum</taxon>
    </lineage>
</organism>
<protein>
    <submittedName>
        <fullName evidence="2">Uncharacterized protein</fullName>
    </submittedName>
</protein>
<dbReference type="EMBL" id="JABDHM010000458">
    <property type="protein sequence ID" value="KAF5214633.1"/>
    <property type="molecule type" value="Genomic_DNA"/>
</dbReference>
<feature type="compositionally biased region" description="Polar residues" evidence="1">
    <location>
        <begin position="134"/>
        <end position="146"/>
    </location>
</feature>
<name>A0A7J6XK97_TRYCR</name>
<accession>A0A7J6XK97</accession>
<feature type="compositionally biased region" description="Low complexity" evidence="1">
    <location>
        <begin position="69"/>
        <end position="78"/>
    </location>
</feature>
<sequence length="204" mass="23221">MRARRKNRQQLNTGQHAHNSMACKTHPQLPPMDGKKGARVRQENKRIPVQKRIPKRREKETKKSSPTVATSNNASNNNKNKHHTRQLTEAVGSLSPTFMAARHRTPRVSIAPPPSSFPRHTIGSIRTRRHATLNDPTGNRPTTVAETTHPRRSTQRNIISRGPRRQKNVISTVWPAHGTIDRRNREVRQALDQGLSTHIHTMLF</sequence>